<keyword evidence="4" id="KW-1185">Reference proteome</keyword>
<feature type="compositionally biased region" description="Basic and acidic residues" evidence="1">
    <location>
        <begin position="60"/>
        <end position="74"/>
    </location>
</feature>
<dbReference type="InterPro" id="IPR036259">
    <property type="entry name" value="MFS_trans_sf"/>
</dbReference>
<evidence type="ECO:0008006" key="5">
    <source>
        <dbReference type="Google" id="ProtNLM"/>
    </source>
</evidence>
<evidence type="ECO:0000256" key="2">
    <source>
        <dbReference type="SAM" id="Phobius"/>
    </source>
</evidence>
<organism evidence="3 4">
    <name type="scientific">Actinacidiphila yanglinensis</name>
    <dbReference type="NCBI Taxonomy" id="310779"/>
    <lineage>
        <taxon>Bacteria</taxon>
        <taxon>Bacillati</taxon>
        <taxon>Actinomycetota</taxon>
        <taxon>Actinomycetes</taxon>
        <taxon>Kitasatosporales</taxon>
        <taxon>Streptomycetaceae</taxon>
        <taxon>Actinacidiphila</taxon>
    </lineage>
</organism>
<protein>
    <recommendedName>
        <fullName evidence="5">Small integral membrane protein</fullName>
    </recommendedName>
</protein>
<gene>
    <name evidence="3" type="ORF">SAMN05216223_12914</name>
</gene>
<dbReference type="AlphaFoldDB" id="A0A1H6E8J0"/>
<feature type="transmembrane region" description="Helical" evidence="2">
    <location>
        <begin position="20"/>
        <end position="42"/>
    </location>
</feature>
<feature type="region of interest" description="Disordered" evidence="1">
    <location>
        <begin position="60"/>
        <end position="104"/>
    </location>
</feature>
<evidence type="ECO:0000313" key="4">
    <source>
        <dbReference type="Proteomes" id="UP000236754"/>
    </source>
</evidence>
<sequence length="104" mass="11080">MNTTVAGLVTGLALGFAGYFGGFGAFVVVAVVGLAGLVVGWLSRRDGPISTYLRSREGQGIREVFEHPRADTERQTNSPRPRGTSATTPGPRAASRPEQRTRVH</sequence>
<proteinExistence type="predicted"/>
<feature type="compositionally biased region" description="Polar residues" evidence="1">
    <location>
        <begin position="75"/>
        <end position="88"/>
    </location>
</feature>
<evidence type="ECO:0000256" key="1">
    <source>
        <dbReference type="SAM" id="MobiDB-lite"/>
    </source>
</evidence>
<keyword evidence="2" id="KW-0812">Transmembrane</keyword>
<dbReference type="EMBL" id="FNVU01000029">
    <property type="protein sequence ID" value="SEG94017.1"/>
    <property type="molecule type" value="Genomic_DNA"/>
</dbReference>
<dbReference type="RefSeq" id="WP_103890679.1">
    <property type="nucleotide sequence ID" value="NZ_FNVU01000029.1"/>
</dbReference>
<feature type="compositionally biased region" description="Basic and acidic residues" evidence="1">
    <location>
        <begin position="95"/>
        <end position="104"/>
    </location>
</feature>
<name>A0A1H6E8J0_9ACTN</name>
<accession>A0A1H6E8J0</accession>
<dbReference type="SUPFAM" id="SSF103473">
    <property type="entry name" value="MFS general substrate transporter"/>
    <property type="match status" value="1"/>
</dbReference>
<evidence type="ECO:0000313" key="3">
    <source>
        <dbReference type="EMBL" id="SEG94017.1"/>
    </source>
</evidence>
<reference evidence="3 4" key="1">
    <citation type="submission" date="2016-10" db="EMBL/GenBank/DDBJ databases">
        <authorList>
            <person name="de Groot N.N."/>
        </authorList>
    </citation>
    <scope>NUCLEOTIDE SEQUENCE [LARGE SCALE GENOMIC DNA]</scope>
    <source>
        <strain evidence="3 4">CGMCC 4.2023</strain>
    </source>
</reference>
<keyword evidence="2" id="KW-1133">Transmembrane helix</keyword>
<dbReference type="Proteomes" id="UP000236754">
    <property type="component" value="Unassembled WGS sequence"/>
</dbReference>
<keyword evidence="2" id="KW-0472">Membrane</keyword>